<dbReference type="Gene3D" id="3.40.50.300">
    <property type="entry name" value="P-loop containing nucleotide triphosphate hydrolases"/>
    <property type="match status" value="1"/>
</dbReference>
<evidence type="ECO:0000256" key="5">
    <source>
        <dbReference type="ARBA" id="ARBA00023134"/>
    </source>
</evidence>
<dbReference type="PANTHER" id="PTHR11089:SF9">
    <property type="entry name" value="NUCLEOLAR GTP-BINDING PROTEIN 2"/>
    <property type="match status" value="1"/>
</dbReference>
<dbReference type="PANTHER" id="PTHR11089">
    <property type="entry name" value="GTP-BINDING PROTEIN-RELATED"/>
    <property type="match status" value="1"/>
</dbReference>
<protein>
    <recommendedName>
        <fullName evidence="3 7">Nucleolar GTP-binding protein 2</fullName>
    </recommendedName>
</protein>
<name>A0A6A5U7V4_9PLEO</name>
<keyword evidence="5 7" id="KW-0342">GTP-binding</keyword>
<dbReference type="Pfam" id="PF08153">
    <property type="entry name" value="NGP1NT"/>
    <property type="match status" value="1"/>
</dbReference>
<organism evidence="10 11">
    <name type="scientific">Byssothecium circinans</name>
    <dbReference type="NCBI Taxonomy" id="147558"/>
    <lineage>
        <taxon>Eukaryota</taxon>
        <taxon>Fungi</taxon>
        <taxon>Dikarya</taxon>
        <taxon>Ascomycota</taxon>
        <taxon>Pezizomycotina</taxon>
        <taxon>Dothideomycetes</taxon>
        <taxon>Pleosporomycetidae</taxon>
        <taxon>Pleosporales</taxon>
        <taxon>Massarineae</taxon>
        <taxon>Massarinaceae</taxon>
        <taxon>Byssothecium</taxon>
    </lineage>
</organism>
<dbReference type="GO" id="GO:0005730">
    <property type="term" value="C:nucleolus"/>
    <property type="evidence" value="ECO:0007669"/>
    <property type="project" value="UniProtKB-SubCell"/>
</dbReference>
<reference evidence="10" key="1">
    <citation type="journal article" date="2020" name="Stud. Mycol.">
        <title>101 Dothideomycetes genomes: a test case for predicting lifestyles and emergence of pathogens.</title>
        <authorList>
            <person name="Haridas S."/>
            <person name="Albert R."/>
            <person name="Binder M."/>
            <person name="Bloem J."/>
            <person name="Labutti K."/>
            <person name="Salamov A."/>
            <person name="Andreopoulos B."/>
            <person name="Baker S."/>
            <person name="Barry K."/>
            <person name="Bills G."/>
            <person name="Bluhm B."/>
            <person name="Cannon C."/>
            <person name="Castanera R."/>
            <person name="Culley D."/>
            <person name="Daum C."/>
            <person name="Ezra D."/>
            <person name="Gonzalez J."/>
            <person name="Henrissat B."/>
            <person name="Kuo A."/>
            <person name="Liang C."/>
            <person name="Lipzen A."/>
            <person name="Lutzoni F."/>
            <person name="Magnuson J."/>
            <person name="Mondo S."/>
            <person name="Nolan M."/>
            <person name="Ohm R."/>
            <person name="Pangilinan J."/>
            <person name="Park H.-J."/>
            <person name="Ramirez L."/>
            <person name="Alfaro M."/>
            <person name="Sun H."/>
            <person name="Tritt A."/>
            <person name="Yoshinaga Y."/>
            <person name="Zwiers L.-H."/>
            <person name="Turgeon B."/>
            <person name="Goodwin S."/>
            <person name="Spatafora J."/>
            <person name="Crous P."/>
            <person name="Grigoriev I."/>
        </authorList>
    </citation>
    <scope>NUCLEOTIDE SEQUENCE</scope>
    <source>
        <strain evidence="10">CBS 675.92</strain>
    </source>
</reference>
<dbReference type="OrthoDB" id="444945at2759"/>
<proteinExistence type="inferred from homology"/>
<dbReference type="FunFam" id="3.40.50.300:FF:000559">
    <property type="entry name" value="Nuclear/nucleolar GTPase 2"/>
    <property type="match status" value="1"/>
</dbReference>
<evidence type="ECO:0000256" key="4">
    <source>
        <dbReference type="ARBA" id="ARBA00022741"/>
    </source>
</evidence>
<dbReference type="Pfam" id="PF01926">
    <property type="entry name" value="MMR_HSR1"/>
    <property type="match status" value="1"/>
</dbReference>
<keyword evidence="4 7" id="KW-0547">Nucleotide-binding</keyword>
<evidence type="ECO:0000256" key="2">
    <source>
        <dbReference type="ARBA" id="ARBA00004604"/>
    </source>
</evidence>
<dbReference type="EMBL" id="ML976986">
    <property type="protein sequence ID" value="KAF1958976.1"/>
    <property type="molecule type" value="Genomic_DNA"/>
</dbReference>
<dbReference type="InterPro" id="IPR012971">
    <property type="entry name" value="NOG2_N_dom"/>
</dbReference>
<dbReference type="InterPro" id="IPR023179">
    <property type="entry name" value="GTP-bd_ortho_bundle_sf"/>
</dbReference>
<evidence type="ECO:0000256" key="7">
    <source>
        <dbReference type="RuleBase" id="RU364023"/>
    </source>
</evidence>
<dbReference type="AlphaFoldDB" id="A0A6A5U7V4"/>
<dbReference type="Gene3D" id="1.10.1580.10">
    <property type="match status" value="1"/>
</dbReference>
<dbReference type="InterPro" id="IPR024929">
    <property type="entry name" value="GNL2_CP_dom"/>
</dbReference>
<dbReference type="PROSITE" id="PS51721">
    <property type="entry name" value="G_CP"/>
    <property type="match status" value="1"/>
</dbReference>
<evidence type="ECO:0000256" key="3">
    <source>
        <dbReference type="ARBA" id="ARBA00022127"/>
    </source>
</evidence>
<dbReference type="InterPro" id="IPR030378">
    <property type="entry name" value="G_CP_dom"/>
</dbReference>
<evidence type="ECO:0000259" key="9">
    <source>
        <dbReference type="PROSITE" id="PS51721"/>
    </source>
</evidence>
<feature type="domain" description="CP-type G" evidence="9">
    <location>
        <begin position="218"/>
        <end position="379"/>
    </location>
</feature>
<dbReference type="GO" id="GO:0005525">
    <property type="term" value="F:GTP binding"/>
    <property type="evidence" value="ECO:0007669"/>
    <property type="project" value="UniProtKB-KW"/>
</dbReference>
<evidence type="ECO:0000256" key="1">
    <source>
        <dbReference type="ARBA" id="ARBA00003892"/>
    </source>
</evidence>
<comment type="subcellular location">
    <subcellularLocation>
        <location evidence="2 7">Nucleus</location>
        <location evidence="2 7">Nucleolus</location>
    </subcellularLocation>
</comment>
<gene>
    <name evidence="10" type="ORF">CC80DRAFT_468860</name>
</gene>
<feature type="compositionally biased region" description="Basic and acidic residues" evidence="8">
    <location>
        <begin position="489"/>
        <end position="499"/>
    </location>
</feature>
<keyword evidence="6 7" id="KW-0539">Nucleus</keyword>
<comment type="similarity">
    <text evidence="7">Belongs to the TRAFAC class YlqF/YawG GTPase family. NOG2 subfamily.</text>
</comment>
<feature type="region of interest" description="Disordered" evidence="8">
    <location>
        <begin position="472"/>
        <end position="571"/>
    </location>
</feature>
<keyword evidence="11" id="KW-1185">Reference proteome</keyword>
<dbReference type="CDD" id="cd01858">
    <property type="entry name" value="NGP_1"/>
    <property type="match status" value="1"/>
</dbReference>
<feature type="region of interest" description="Disordered" evidence="8">
    <location>
        <begin position="1"/>
        <end position="25"/>
    </location>
</feature>
<dbReference type="InterPro" id="IPR006073">
    <property type="entry name" value="GTP-bd"/>
</dbReference>
<dbReference type="Proteomes" id="UP000800035">
    <property type="component" value="Unassembled WGS sequence"/>
</dbReference>
<dbReference type="PRINTS" id="PR00326">
    <property type="entry name" value="GTP1OBG"/>
</dbReference>
<evidence type="ECO:0000256" key="6">
    <source>
        <dbReference type="ARBA" id="ARBA00023242"/>
    </source>
</evidence>
<dbReference type="InterPro" id="IPR027417">
    <property type="entry name" value="P-loop_NTPase"/>
</dbReference>
<evidence type="ECO:0000313" key="10">
    <source>
        <dbReference type="EMBL" id="KAF1958976.1"/>
    </source>
</evidence>
<evidence type="ECO:0000313" key="11">
    <source>
        <dbReference type="Proteomes" id="UP000800035"/>
    </source>
</evidence>
<evidence type="ECO:0000256" key="8">
    <source>
        <dbReference type="SAM" id="MobiDB-lite"/>
    </source>
</evidence>
<comment type="function">
    <text evidence="1 7">GTPase that associates with pre-60S ribosomal subunits in the nucleolus and is required for their nuclear export and maturation.</text>
</comment>
<feature type="compositionally biased region" description="Acidic residues" evidence="8">
    <location>
        <begin position="522"/>
        <end position="571"/>
    </location>
</feature>
<dbReference type="InterPro" id="IPR050755">
    <property type="entry name" value="TRAFAC_YlqF/YawG_RiboMat"/>
</dbReference>
<dbReference type="SUPFAM" id="SSF52540">
    <property type="entry name" value="P-loop containing nucleoside triphosphate hydrolases"/>
    <property type="match status" value="1"/>
</dbReference>
<sequence length="590" mass="65328">MGTHKKEKNRKERQGATGDGMGNVKVKGENFYRSAKKVKVLKRLTDGKAQHNAAGKVTKAASYQSRDAPVARVEPNRKWFNNTRVISQDALDSFRSAVDAQASDPTTYLMKRNKLPMSLIEKKGNVNGLKEHQAKITVGSEPFKDTFGPKAQRKRPKLDFDSIESLAGRTDDMQDQYLDKLEQAKLLSGNSGDIDNEDGDITTAREAIFSKGTSKRIWNELYKVIDSSDVLLHVLDARDPVGTRCRSVEKYVREEAPHKHLVFILNKVDLVPSKVAAAWVRHLSTEFPTLAFHASINNSFGKGSLISLLRQFSTLHSDRKQISVGLIGYPNVGKSSIVNTLRNKKVCTVAPIAGETKVWQYITLMKRIYLIDCPGIVPPNQQDTDEELLLRGSIRVERLEWPAQYIEAVLRRVEPKYLQRTYEVTGYKDSTGFLELLCRKQGRLLKGGEADLDAVARIVLNDWIRGKIPWFTPPPIKEGGAGGPVQGVDGREGKLGEMPRKRKRGAESEATESVAATNDAIDGADDEEDEEDDEEFAGFSDDEGGLGLDLADEADASDGDDVASEDDEAVDEEVAAISAALSTARKRQKE</sequence>
<accession>A0A6A5U7V4</accession>